<proteinExistence type="inferred from homology"/>
<comment type="caution">
    <text evidence="8">The sequence shown here is derived from an EMBL/GenBank/DDBJ whole genome shotgun (WGS) entry which is preliminary data.</text>
</comment>
<evidence type="ECO:0000256" key="1">
    <source>
        <dbReference type="ARBA" id="ARBA00004141"/>
    </source>
</evidence>
<feature type="transmembrane region" description="Helical" evidence="6">
    <location>
        <begin position="29"/>
        <end position="50"/>
    </location>
</feature>
<name>A0A9P1MXX9_9PELO</name>
<feature type="transmembrane region" description="Helical" evidence="6">
    <location>
        <begin position="88"/>
        <end position="107"/>
    </location>
</feature>
<feature type="transmembrane region" description="Helical" evidence="6">
    <location>
        <begin position="119"/>
        <end position="137"/>
    </location>
</feature>
<dbReference type="Pfam" id="PF10317">
    <property type="entry name" value="7TM_GPCR_Srd"/>
    <property type="match status" value="1"/>
</dbReference>
<dbReference type="SUPFAM" id="SSF81321">
    <property type="entry name" value="Family A G protein-coupled receptor-like"/>
    <property type="match status" value="1"/>
</dbReference>
<reference evidence="8" key="1">
    <citation type="submission" date="2022-11" db="EMBL/GenBank/DDBJ databases">
        <authorList>
            <person name="Kikuchi T."/>
        </authorList>
    </citation>
    <scope>NUCLEOTIDE SEQUENCE</scope>
    <source>
        <strain evidence="8">PS1010</strain>
    </source>
</reference>
<evidence type="ECO:0000256" key="5">
    <source>
        <dbReference type="ARBA" id="ARBA00023136"/>
    </source>
</evidence>
<dbReference type="Proteomes" id="UP001152747">
    <property type="component" value="Unassembled WGS sequence"/>
</dbReference>
<feature type="signal peptide" evidence="7">
    <location>
        <begin position="1"/>
        <end position="19"/>
    </location>
</feature>
<sequence length="279" mass="31756">MSICSLLGILLNLTLLFLAIFKSPETIKAYSAILINVSVYNIISSITQFLTKARLIRLDNYIVVVSNGFCNASETTVCYTLFAFMLHAFSHVQWCTLLSFIFSYIVLRSGKIGWNTISLLLLLIYTPSVIQFIAFLLPSDHLNPHKIIGTTPLSSFAIFYTVFNMSVTPIPIIIAVFIIRFKCIQFLSENNQHLQEDTRKLHKQFIKSITFQAIYPTLFAVSGLIFLILQSYDRSAIVFEFSIFIIFALMPVISPLVYIVFIAPYRKTILTLTKCQKTK</sequence>
<feature type="chain" id="PRO_5040349350" description="G-protein coupled receptors family 1 profile domain-containing protein" evidence="7">
    <location>
        <begin position="20"/>
        <end position="279"/>
    </location>
</feature>
<keyword evidence="3 6" id="KW-0812">Transmembrane</keyword>
<protein>
    <recommendedName>
        <fullName evidence="10">G-protein coupled receptors family 1 profile domain-containing protein</fullName>
    </recommendedName>
</protein>
<dbReference type="EMBL" id="CANHGI010000001">
    <property type="protein sequence ID" value="CAI5440126.1"/>
    <property type="molecule type" value="Genomic_DNA"/>
</dbReference>
<evidence type="ECO:0000313" key="9">
    <source>
        <dbReference type="Proteomes" id="UP001152747"/>
    </source>
</evidence>
<dbReference type="PANTHER" id="PTHR22945:SF40">
    <property type="entry name" value="SERPENTINE RECEPTOR, CLASS D (DELTA)-RELATED"/>
    <property type="match status" value="1"/>
</dbReference>
<feature type="transmembrane region" description="Helical" evidence="6">
    <location>
        <begin position="209"/>
        <end position="229"/>
    </location>
</feature>
<evidence type="ECO:0000313" key="8">
    <source>
        <dbReference type="EMBL" id="CAI5440126.1"/>
    </source>
</evidence>
<evidence type="ECO:0000256" key="3">
    <source>
        <dbReference type="ARBA" id="ARBA00022692"/>
    </source>
</evidence>
<evidence type="ECO:0000256" key="4">
    <source>
        <dbReference type="ARBA" id="ARBA00022989"/>
    </source>
</evidence>
<keyword evidence="5 6" id="KW-0472">Membrane</keyword>
<dbReference type="PANTHER" id="PTHR22945">
    <property type="entry name" value="SERPENTINE RECEPTOR, CLASS D DELTA"/>
    <property type="match status" value="1"/>
</dbReference>
<dbReference type="Pfam" id="PF10326">
    <property type="entry name" value="7TM_GPCR_Str"/>
    <property type="match status" value="1"/>
</dbReference>
<dbReference type="InterPro" id="IPR019428">
    <property type="entry name" value="7TM_GPCR_serpentine_rcpt_Str"/>
</dbReference>
<keyword evidence="4 6" id="KW-1133">Transmembrane helix</keyword>
<dbReference type="InterPro" id="IPR019421">
    <property type="entry name" value="7TM_GPCR_serpentine_rcpt_Srd"/>
</dbReference>
<feature type="transmembrane region" description="Helical" evidence="6">
    <location>
        <begin position="241"/>
        <end position="263"/>
    </location>
</feature>
<comment type="similarity">
    <text evidence="2">Belongs to the nematode receptor-like protein srd family.</text>
</comment>
<feature type="transmembrane region" description="Helical" evidence="6">
    <location>
        <begin position="62"/>
        <end position="82"/>
    </location>
</feature>
<dbReference type="InterPro" id="IPR050920">
    <property type="entry name" value="Nematode_rcpt-like_delta"/>
</dbReference>
<gene>
    <name evidence="8" type="ORF">CAMP_LOCUS2763</name>
</gene>
<accession>A0A9P1MXX9</accession>
<dbReference type="AlphaFoldDB" id="A0A9P1MXX9"/>
<evidence type="ECO:0000256" key="2">
    <source>
        <dbReference type="ARBA" id="ARBA00009166"/>
    </source>
</evidence>
<organism evidence="8 9">
    <name type="scientific">Caenorhabditis angaria</name>
    <dbReference type="NCBI Taxonomy" id="860376"/>
    <lineage>
        <taxon>Eukaryota</taxon>
        <taxon>Metazoa</taxon>
        <taxon>Ecdysozoa</taxon>
        <taxon>Nematoda</taxon>
        <taxon>Chromadorea</taxon>
        <taxon>Rhabditida</taxon>
        <taxon>Rhabditina</taxon>
        <taxon>Rhabditomorpha</taxon>
        <taxon>Rhabditoidea</taxon>
        <taxon>Rhabditidae</taxon>
        <taxon>Peloderinae</taxon>
        <taxon>Caenorhabditis</taxon>
    </lineage>
</organism>
<dbReference type="GO" id="GO:0016020">
    <property type="term" value="C:membrane"/>
    <property type="evidence" value="ECO:0007669"/>
    <property type="project" value="UniProtKB-SubCell"/>
</dbReference>
<evidence type="ECO:0000256" key="7">
    <source>
        <dbReference type="SAM" id="SignalP"/>
    </source>
</evidence>
<comment type="subcellular location">
    <subcellularLocation>
        <location evidence="1">Membrane</location>
        <topology evidence="1">Multi-pass membrane protein</topology>
    </subcellularLocation>
</comment>
<keyword evidence="9" id="KW-1185">Reference proteome</keyword>
<keyword evidence="7" id="KW-0732">Signal</keyword>
<evidence type="ECO:0000256" key="6">
    <source>
        <dbReference type="SAM" id="Phobius"/>
    </source>
</evidence>
<evidence type="ECO:0008006" key="10">
    <source>
        <dbReference type="Google" id="ProtNLM"/>
    </source>
</evidence>
<feature type="transmembrane region" description="Helical" evidence="6">
    <location>
        <begin position="157"/>
        <end position="179"/>
    </location>
</feature>